<dbReference type="Proteomes" id="UP000299102">
    <property type="component" value="Unassembled WGS sequence"/>
</dbReference>
<sequence>MIEIKSLTNQHRERDRNKHRALDSDRHHDRERNQLIYKMEEFILCPSGRSHGRKLVRRTKRECGPSESKWSPPPMDTRNPRAVTCALPAFHVRNGTCLT</sequence>
<feature type="compositionally biased region" description="Basic and acidic residues" evidence="1">
    <location>
        <begin position="10"/>
        <end position="29"/>
    </location>
</feature>
<evidence type="ECO:0000256" key="1">
    <source>
        <dbReference type="SAM" id="MobiDB-lite"/>
    </source>
</evidence>
<feature type="region of interest" description="Disordered" evidence="1">
    <location>
        <begin position="1"/>
        <end position="29"/>
    </location>
</feature>
<organism evidence="2 3">
    <name type="scientific">Eumeta variegata</name>
    <name type="common">Bagworm moth</name>
    <name type="synonym">Eumeta japonica</name>
    <dbReference type="NCBI Taxonomy" id="151549"/>
    <lineage>
        <taxon>Eukaryota</taxon>
        <taxon>Metazoa</taxon>
        <taxon>Ecdysozoa</taxon>
        <taxon>Arthropoda</taxon>
        <taxon>Hexapoda</taxon>
        <taxon>Insecta</taxon>
        <taxon>Pterygota</taxon>
        <taxon>Neoptera</taxon>
        <taxon>Endopterygota</taxon>
        <taxon>Lepidoptera</taxon>
        <taxon>Glossata</taxon>
        <taxon>Ditrysia</taxon>
        <taxon>Tineoidea</taxon>
        <taxon>Psychidae</taxon>
        <taxon>Oiketicinae</taxon>
        <taxon>Eumeta</taxon>
    </lineage>
</organism>
<comment type="caution">
    <text evidence="2">The sequence shown here is derived from an EMBL/GenBank/DDBJ whole genome shotgun (WGS) entry which is preliminary data.</text>
</comment>
<proteinExistence type="predicted"/>
<keyword evidence="3" id="KW-1185">Reference proteome</keyword>
<protein>
    <submittedName>
        <fullName evidence="2">Uncharacterized protein</fullName>
    </submittedName>
</protein>
<evidence type="ECO:0000313" key="3">
    <source>
        <dbReference type="Proteomes" id="UP000299102"/>
    </source>
</evidence>
<feature type="region of interest" description="Disordered" evidence="1">
    <location>
        <begin position="56"/>
        <end position="80"/>
    </location>
</feature>
<gene>
    <name evidence="2" type="ORF">EVAR_49681_1</name>
</gene>
<evidence type="ECO:0000313" key="2">
    <source>
        <dbReference type="EMBL" id="GBP53494.1"/>
    </source>
</evidence>
<dbReference type="AlphaFoldDB" id="A0A4C1WTY0"/>
<name>A0A4C1WTY0_EUMVA</name>
<accession>A0A4C1WTY0</accession>
<reference evidence="2 3" key="1">
    <citation type="journal article" date="2019" name="Commun. Biol.">
        <title>The bagworm genome reveals a unique fibroin gene that provides high tensile strength.</title>
        <authorList>
            <person name="Kono N."/>
            <person name="Nakamura H."/>
            <person name="Ohtoshi R."/>
            <person name="Tomita M."/>
            <person name="Numata K."/>
            <person name="Arakawa K."/>
        </authorList>
    </citation>
    <scope>NUCLEOTIDE SEQUENCE [LARGE SCALE GENOMIC DNA]</scope>
</reference>
<dbReference type="EMBL" id="BGZK01000626">
    <property type="protein sequence ID" value="GBP53494.1"/>
    <property type="molecule type" value="Genomic_DNA"/>
</dbReference>